<evidence type="ECO:0000313" key="2">
    <source>
        <dbReference type="EMBL" id="RCH95890.1"/>
    </source>
</evidence>
<name>A0A367K137_RHIST</name>
<protein>
    <recommendedName>
        <fullName evidence="1">F-box domain-containing protein</fullName>
    </recommendedName>
</protein>
<comment type="caution">
    <text evidence="2">The sequence shown here is derived from an EMBL/GenBank/DDBJ whole genome shotgun (WGS) entry which is preliminary data.</text>
</comment>
<reference evidence="2 3" key="1">
    <citation type="journal article" date="2018" name="G3 (Bethesda)">
        <title>Phylogenetic and Phylogenomic Definition of Rhizopus Species.</title>
        <authorList>
            <person name="Gryganskyi A.P."/>
            <person name="Golan J."/>
            <person name="Dolatabadi S."/>
            <person name="Mondo S."/>
            <person name="Robb S."/>
            <person name="Idnurm A."/>
            <person name="Muszewska A."/>
            <person name="Steczkiewicz K."/>
            <person name="Masonjones S."/>
            <person name="Liao H.L."/>
            <person name="Gajdeczka M.T."/>
            <person name="Anike F."/>
            <person name="Vuek A."/>
            <person name="Anishchenko I.M."/>
            <person name="Voigt K."/>
            <person name="de Hoog G.S."/>
            <person name="Smith M.E."/>
            <person name="Heitman J."/>
            <person name="Vilgalys R."/>
            <person name="Stajich J.E."/>
        </authorList>
    </citation>
    <scope>NUCLEOTIDE SEQUENCE [LARGE SCALE GENOMIC DNA]</scope>
    <source>
        <strain evidence="2 3">LSU 92-RS-03</strain>
    </source>
</reference>
<dbReference type="PANTHER" id="PTHR38926">
    <property type="entry name" value="F-BOX DOMAIN CONTAINING PROTEIN, EXPRESSED"/>
    <property type="match status" value="1"/>
</dbReference>
<proteinExistence type="predicted"/>
<dbReference type="InterPro" id="IPR036047">
    <property type="entry name" value="F-box-like_dom_sf"/>
</dbReference>
<gene>
    <name evidence="2" type="ORF">CU098_009269</name>
</gene>
<organism evidence="2 3">
    <name type="scientific">Rhizopus stolonifer</name>
    <name type="common">Rhizopus nigricans</name>
    <dbReference type="NCBI Taxonomy" id="4846"/>
    <lineage>
        <taxon>Eukaryota</taxon>
        <taxon>Fungi</taxon>
        <taxon>Fungi incertae sedis</taxon>
        <taxon>Mucoromycota</taxon>
        <taxon>Mucoromycotina</taxon>
        <taxon>Mucoromycetes</taxon>
        <taxon>Mucorales</taxon>
        <taxon>Mucorineae</taxon>
        <taxon>Rhizopodaceae</taxon>
        <taxon>Rhizopus</taxon>
    </lineage>
</organism>
<evidence type="ECO:0000259" key="1">
    <source>
        <dbReference type="PROSITE" id="PS50181"/>
    </source>
</evidence>
<dbReference type="OrthoDB" id="2212603at2759"/>
<dbReference type="Gene3D" id="1.20.1280.50">
    <property type="match status" value="1"/>
</dbReference>
<dbReference type="InterPro" id="IPR032675">
    <property type="entry name" value="LRR_dom_sf"/>
</dbReference>
<accession>A0A367K137</accession>
<dbReference type="InterPro" id="IPR001810">
    <property type="entry name" value="F-box_dom"/>
</dbReference>
<dbReference type="SUPFAM" id="SSF81383">
    <property type="entry name" value="F-box domain"/>
    <property type="match status" value="1"/>
</dbReference>
<dbReference type="SUPFAM" id="SSF52047">
    <property type="entry name" value="RNI-like"/>
    <property type="match status" value="1"/>
</dbReference>
<dbReference type="EMBL" id="PJQM01002375">
    <property type="protein sequence ID" value="RCH95890.1"/>
    <property type="molecule type" value="Genomic_DNA"/>
</dbReference>
<dbReference type="Pfam" id="PF12937">
    <property type="entry name" value="F-box-like"/>
    <property type="match status" value="1"/>
</dbReference>
<feature type="domain" description="F-box" evidence="1">
    <location>
        <begin position="1"/>
        <end position="46"/>
    </location>
</feature>
<dbReference type="AlphaFoldDB" id="A0A367K137"/>
<evidence type="ECO:0000313" key="3">
    <source>
        <dbReference type="Proteomes" id="UP000253551"/>
    </source>
</evidence>
<dbReference type="Gene3D" id="3.80.10.10">
    <property type="entry name" value="Ribonuclease Inhibitor"/>
    <property type="match status" value="1"/>
</dbReference>
<dbReference type="Proteomes" id="UP000253551">
    <property type="component" value="Unassembled WGS sequence"/>
</dbReference>
<dbReference type="CDD" id="cd09917">
    <property type="entry name" value="F-box_SF"/>
    <property type="match status" value="1"/>
</dbReference>
<keyword evidence="3" id="KW-1185">Reference proteome</keyword>
<dbReference type="SMART" id="SM00256">
    <property type="entry name" value="FBOX"/>
    <property type="match status" value="1"/>
</dbReference>
<sequence length="572" mass="66928">MSYWLHLPSELWYKIFQLLPRQDIMECQLTCQLWHKVSKRAAYNKITVYEDHQVPLLIDTFANSSFVPGHFVRHLDLPCEDSQRWDLDSVLVQIANHCPYVESITLSKTCALFYNRIAQELQKGNLSYLDKLQFPQVDGKELESYTNVIMLMHDRLKKIKISDCVSSSFFTKTYRPLTDKVKDFKQVERLVLEKFREWSLNELNALVDSLEELKYLRLILHLSSPLDTYKDTVLKPKTKVRKLYINRIIGLENAFVYIMNKFPCLEHLEIDKANHDRPILLSITRQSNFDPSIMKQLIFYLKNLKSFSIKKLENMLEFAFLLRKELTVGRLGIKLLFDIEPDDVKFYLNLFYHRDLPSTDSTIHLHISNKNRSIDLSPILEAFGPIINELTIRYGGEGPVDKCDIENILNNCPKLQQLNLKDLQLIECNAGGECNESLKMLTLVKCVYTPSALTTLSYRLPYLHRMEMIKSTLINQANSHTHLYMPGTTLKLFQLERISLRNIDTFVYLHLRTRDAETHYRLDGLTSTSVTAEEYQAFVSNDQVLTLDIKCNKIECLNVIDWQFYIVFHIQD</sequence>
<dbReference type="PROSITE" id="PS50181">
    <property type="entry name" value="FBOX"/>
    <property type="match status" value="1"/>
</dbReference>
<dbReference type="PANTHER" id="PTHR38926:SF5">
    <property type="entry name" value="F-BOX AND LEUCINE-RICH REPEAT PROTEIN 6"/>
    <property type="match status" value="1"/>
</dbReference>